<dbReference type="Proteomes" id="UP000008311">
    <property type="component" value="Unassembled WGS sequence"/>
</dbReference>
<dbReference type="InParanoid" id="B9RAG0"/>
<name>B9RAG0_RICCO</name>
<dbReference type="AlphaFoldDB" id="B9RAG0"/>
<organism evidence="2 3">
    <name type="scientific">Ricinus communis</name>
    <name type="common">Castor bean</name>
    <dbReference type="NCBI Taxonomy" id="3988"/>
    <lineage>
        <taxon>Eukaryota</taxon>
        <taxon>Viridiplantae</taxon>
        <taxon>Streptophyta</taxon>
        <taxon>Embryophyta</taxon>
        <taxon>Tracheophyta</taxon>
        <taxon>Spermatophyta</taxon>
        <taxon>Magnoliopsida</taxon>
        <taxon>eudicotyledons</taxon>
        <taxon>Gunneridae</taxon>
        <taxon>Pentapetalae</taxon>
        <taxon>rosids</taxon>
        <taxon>fabids</taxon>
        <taxon>Malpighiales</taxon>
        <taxon>Euphorbiaceae</taxon>
        <taxon>Acalyphoideae</taxon>
        <taxon>Acalypheae</taxon>
        <taxon>Ricinus</taxon>
    </lineage>
</organism>
<feature type="compositionally biased region" description="Basic residues" evidence="1">
    <location>
        <begin position="29"/>
        <end position="39"/>
    </location>
</feature>
<keyword evidence="3" id="KW-1185">Reference proteome</keyword>
<accession>B9RAG0</accession>
<sequence>MILKERFLHLEARQEYPSNFLAHEWTKPKTNKKRKSKSKRWSDGETVAEKAR</sequence>
<gene>
    <name evidence="2" type="ORF">RCOM_1506200</name>
</gene>
<feature type="region of interest" description="Disordered" evidence="1">
    <location>
        <begin position="27"/>
        <end position="52"/>
    </location>
</feature>
<evidence type="ECO:0000313" key="3">
    <source>
        <dbReference type="Proteomes" id="UP000008311"/>
    </source>
</evidence>
<protein>
    <submittedName>
        <fullName evidence="2">Uncharacterized protein</fullName>
    </submittedName>
</protein>
<evidence type="ECO:0000313" key="2">
    <source>
        <dbReference type="EMBL" id="EEF51787.1"/>
    </source>
</evidence>
<dbReference type="EMBL" id="EQ973773">
    <property type="protein sequence ID" value="EEF51787.1"/>
    <property type="molecule type" value="Genomic_DNA"/>
</dbReference>
<evidence type="ECO:0000256" key="1">
    <source>
        <dbReference type="SAM" id="MobiDB-lite"/>
    </source>
</evidence>
<proteinExistence type="predicted"/>
<reference evidence="3" key="1">
    <citation type="journal article" date="2010" name="Nat. Biotechnol.">
        <title>Draft genome sequence of the oilseed species Ricinus communis.</title>
        <authorList>
            <person name="Chan A.P."/>
            <person name="Crabtree J."/>
            <person name="Zhao Q."/>
            <person name="Lorenzi H."/>
            <person name="Orvis J."/>
            <person name="Puiu D."/>
            <person name="Melake-Berhan A."/>
            <person name="Jones K.M."/>
            <person name="Redman J."/>
            <person name="Chen G."/>
            <person name="Cahoon E.B."/>
            <person name="Gedil M."/>
            <person name="Stanke M."/>
            <person name="Haas B.J."/>
            <person name="Wortman J.R."/>
            <person name="Fraser-Liggett C.M."/>
            <person name="Ravel J."/>
            <person name="Rabinowicz P.D."/>
        </authorList>
    </citation>
    <scope>NUCLEOTIDE SEQUENCE [LARGE SCALE GENOMIC DNA]</scope>
    <source>
        <strain evidence="3">cv. Hale</strain>
    </source>
</reference>
<feature type="compositionally biased region" description="Basic and acidic residues" evidence="1">
    <location>
        <begin position="40"/>
        <end position="52"/>
    </location>
</feature>